<evidence type="ECO:0000259" key="5">
    <source>
        <dbReference type="PROSITE" id="PS51782"/>
    </source>
</evidence>
<dbReference type="CDD" id="cd13925">
    <property type="entry name" value="RPF"/>
    <property type="match status" value="1"/>
</dbReference>
<dbReference type="InterPro" id="IPR036779">
    <property type="entry name" value="LysM_dom_sf"/>
</dbReference>
<feature type="signal peptide" evidence="4">
    <location>
        <begin position="1"/>
        <end position="31"/>
    </location>
</feature>
<feature type="region of interest" description="Disordered" evidence="3">
    <location>
        <begin position="82"/>
        <end position="107"/>
    </location>
</feature>
<dbReference type="Pfam" id="PF01476">
    <property type="entry name" value="LysM"/>
    <property type="match status" value="1"/>
</dbReference>
<name>A0ABU4KA49_9ACTN</name>
<comment type="caution">
    <text evidence="6">The sequence shown here is derived from an EMBL/GenBank/DDBJ whole genome shotgun (WGS) entry which is preliminary data.</text>
</comment>
<proteinExistence type="inferred from homology"/>
<evidence type="ECO:0000313" key="6">
    <source>
        <dbReference type="EMBL" id="MDX2294626.1"/>
    </source>
</evidence>
<comment type="similarity">
    <text evidence="1">Belongs to the transglycosylase family. Rpf subfamily.</text>
</comment>
<feature type="region of interest" description="Disordered" evidence="3">
    <location>
        <begin position="29"/>
        <end position="54"/>
    </location>
</feature>
<dbReference type="InterPro" id="IPR018392">
    <property type="entry name" value="LysM"/>
</dbReference>
<dbReference type="InterPro" id="IPR010618">
    <property type="entry name" value="RPF"/>
</dbReference>
<sequence length="251" mass="25466">MSMIRFWTAGSLAAASAAALLALHQAPAATAAPGDDGPGSAGTPGAPAVPALPDAAGTAAESGLTAAADALAAAAAAVEAAKGGTPGAAPGDGTGAMPPPPAAGPAGVPAYACAKDQWPWGCVAECESSGRWDVNTGNGYYGGLQFWQPTWIEFGGLKFARRADLATRQQQITVAEDVLRVQGWGAWPVCSKRYGLSGRVHTVQAGDTLGSIARRFGVKGGWQRLYEANKDVIGPDPNRLYIGTMLRIAPL</sequence>
<reference evidence="6 7" key="1">
    <citation type="submission" date="2023-10" db="EMBL/GenBank/DDBJ databases">
        <authorList>
            <person name="Wang X.X."/>
        </authorList>
    </citation>
    <scope>NUCLEOTIDE SEQUENCE [LARGE SCALE GENOMIC DNA]</scope>
    <source>
        <strain evidence="6 7">NBRC 12816</strain>
    </source>
</reference>
<accession>A0ABU4KA49</accession>
<feature type="compositionally biased region" description="Gly residues" evidence="3">
    <location>
        <begin position="84"/>
        <end position="94"/>
    </location>
</feature>
<evidence type="ECO:0000256" key="4">
    <source>
        <dbReference type="SAM" id="SignalP"/>
    </source>
</evidence>
<gene>
    <name evidence="6" type="ORF">R2363_20910</name>
</gene>
<dbReference type="EMBL" id="JAWJZF010000395">
    <property type="protein sequence ID" value="MDX2294626.1"/>
    <property type="molecule type" value="Genomic_DNA"/>
</dbReference>
<feature type="compositionally biased region" description="Low complexity" evidence="3">
    <location>
        <begin position="43"/>
        <end position="54"/>
    </location>
</feature>
<dbReference type="RefSeq" id="WP_319010923.1">
    <property type="nucleotide sequence ID" value="NZ_JAWJZF010000395.1"/>
</dbReference>
<keyword evidence="7" id="KW-1185">Reference proteome</keyword>
<dbReference type="SUPFAM" id="SSF54106">
    <property type="entry name" value="LysM domain"/>
    <property type="match status" value="1"/>
</dbReference>
<dbReference type="PROSITE" id="PS51782">
    <property type="entry name" value="LYSM"/>
    <property type="match status" value="1"/>
</dbReference>
<dbReference type="SMART" id="SM00257">
    <property type="entry name" value="LysM"/>
    <property type="match status" value="1"/>
</dbReference>
<dbReference type="InterPro" id="IPR023346">
    <property type="entry name" value="Lysozyme-like_dom_sf"/>
</dbReference>
<evidence type="ECO:0000256" key="2">
    <source>
        <dbReference type="ARBA" id="ARBA00022801"/>
    </source>
</evidence>
<dbReference type="Gene3D" id="3.10.350.10">
    <property type="entry name" value="LysM domain"/>
    <property type="match status" value="1"/>
</dbReference>
<dbReference type="Pfam" id="PF06737">
    <property type="entry name" value="Transglycosylas"/>
    <property type="match status" value="1"/>
</dbReference>
<evidence type="ECO:0000313" key="7">
    <source>
        <dbReference type="Proteomes" id="UP001278571"/>
    </source>
</evidence>
<evidence type="ECO:0000256" key="1">
    <source>
        <dbReference type="ARBA" id="ARBA00010830"/>
    </source>
</evidence>
<protein>
    <submittedName>
        <fullName evidence="6">Transglycosylase family protein</fullName>
    </submittedName>
</protein>
<organism evidence="6 7">
    <name type="scientific">Streptomyces roseolus</name>
    <dbReference type="NCBI Taxonomy" id="67358"/>
    <lineage>
        <taxon>Bacteria</taxon>
        <taxon>Bacillati</taxon>
        <taxon>Actinomycetota</taxon>
        <taxon>Actinomycetes</taxon>
        <taxon>Kitasatosporales</taxon>
        <taxon>Streptomycetaceae</taxon>
        <taxon>Streptomyces</taxon>
    </lineage>
</organism>
<dbReference type="Gene3D" id="1.10.530.10">
    <property type="match status" value="1"/>
</dbReference>
<feature type="chain" id="PRO_5046236441" evidence="4">
    <location>
        <begin position="32"/>
        <end position="251"/>
    </location>
</feature>
<dbReference type="CDD" id="cd00118">
    <property type="entry name" value="LysM"/>
    <property type="match status" value="1"/>
</dbReference>
<keyword evidence="4" id="KW-0732">Signal</keyword>
<dbReference type="Proteomes" id="UP001278571">
    <property type="component" value="Unassembled WGS sequence"/>
</dbReference>
<feature type="domain" description="LysM" evidence="5">
    <location>
        <begin position="199"/>
        <end position="248"/>
    </location>
</feature>
<dbReference type="SUPFAM" id="SSF53955">
    <property type="entry name" value="Lysozyme-like"/>
    <property type="match status" value="1"/>
</dbReference>
<keyword evidence="2" id="KW-0378">Hydrolase</keyword>
<evidence type="ECO:0000256" key="3">
    <source>
        <dbReference type="SAM" id="MobiDB-lite"/>
    </source>
</evidence>